<feature type="region of interest" description="Disordered" evidence="1">
    <location>
        <begin position="20"/>
        <end position="94"/>
    </location>
</feature>
<dbReference type="Proteomes" id="UP000237105">
    <property type="component" value="Unassembled WGS sequence"/>
</dbReference>
<dbReference type="AlphaFoldDB" id="A0A2P5AZV2"/>
<evidence type="ECO:0000256" key="1">
    <source>
        <dbReference type="SAM" id="MobiDB-lite"/>
    </source>
</evidence>
<name>A0A2P5AZV2_PARAD</name>
<feature type="compositionally biased region" description="Polar residues" evidence="1">
    <location>
        <begin position="38"/>
        <end position="71"/>
    </location>
</feature>
<dbReference type="EMBL" id="JXTB01000400">
    <property type="protein sequence ID" value="PON42073.1"/>
    <property type="molecule type" value="Genomic_DNA"/>
</dbReference>
<comment type="caution">
    <text evidence="2">The sequence shown here is derived from an EMBL/GenBank/DDBJ whole genome shotgun (WGS) entry which is preliminary data.</text>
</comment>
<gene>
    <name evidence="2" type="ORF">PanWU01x14_284630</name>
</gene>
<evidence type="ECO:0000313" key="2">
    <source>
        <dbReference type="EMBL" id="PON42073.1"/>
    </source>
</evidence>
<organism evidence="2 3">
    <name type="scientific">Parasponia andersonii</name>
    <name type="common">Sponia andersonii</name>
    <dbReference type="NCBI Taxonomy" id="3476"/>
    <lineage>
        <taxon>Eukaryota</taxon>
        <taxon>Viridiplantae</taxon>
        <taxon>Streptophyta</taxon>
        <taxon>Embryophyta</taxon>
        <taxon>Tracheophyta</taxon>
        <taxon>Spermatophyta</taxon>
        <taxon>Magnoliopsida</taxon>
        <taxon>eudicotyledons</taxon>
        <taxon>Gunneridae</taxon>
        <taxon>Pentapetalae</taxon>
        <taxon>rosids</taxon>
        <taxon>fabids</taxon>
        <taxon>Rosales</taxon>
        <taxon>Cannabaceae</taxon>
        <taxon>Parasponia</taxon>
    </lineage>
</organism>
<reference evidence="3" key="1">
    <citation type="submission" date="2016-06" db="EMBL/GenBank/DDBJ databases">
        <title>Parallel loss of symbiosis genes in relatives of nitrogen-fixing non-legume Parasponia.</title>
        <authorList>
            <person name="Van Velzen R."/>
            <person name="Holmer R."/>
            <person name="Bu F."/>
            <person name="Rutten L."/>
            <person name="Van Zeijl A."/>
            <person name="Liu W."/>
            <person name="Santuari L."/>
            <person name="Cao Q."/>
            <person name="Sharma T."/>
            <person name="Shen D."/>
            <person name="Roswanjaya Y."/>
            <person name="Wardhani T."/>
            <person name="Kalhor M.S."/>
            <person name="Jansen J."/>
            <person name="Van den Hoogen J."/>
            <person name="Gungor B."/>
            <person name="Hartog M."/>
            <person name="Hontelez J."/>
            <person name="Verver J."/>
            <person name="Yang W.-C."/>
            <person name="Schijlen E."/>
            <person name="Repin R."/>
            <person name="Schilthuizen M."/>
            <person name="Schranz E."/>
            <person name="Heidstra R."/>
            <person name="Miyata K."/>
            <person name="Fedorova E."/>
            <person name="Kohlen W."/>
            <person name="Bisseling T."/>
            <person name="Smit S."/>
            <person name="Geurts R."/>
        </authorList>
    </citation>
    <scope>NUCLEOTIDE SEQUENCE [LARGE SCALE GENOMIC DNA]</scope>
    <source>
        <strain evidence="3">cv. WU1-14</strain>
    </source>
</reference>
<feature type="compositionally biased region" description="Basic and acidic residues" evidence="1">
    <location>
        <begin position="23"/>
        <end position="36"/>
    </location>
</feature>
<feature type="compositionally biased region" description="Basic residues" evidence="1">
    <location>
        <begin position="80"/>
        <end position="94"/>
    </location>
</feature>
<keyword evidence="3" id="KW-1185">Reference proteome</keyword>
<protein>
    <submittedName>
        <fullName evidence="2">Uncharacterized protein</fullName>
    </submittedName>
</protein>
<proteinExistence type="predicted"/>
<accession>A0A2P5AZV2</accession>
<sequence>MAQSLDSPIVNEPIWVQSKRKRREVDLKGKGLKDTEEGSNIPSSLPNVFQEGSTGHSGCGQKSTLEQNNMQRKQESRNSWPHKFKKRTVLKLWR</sequence>
<evidence type="ECO:0000313" key="3">
    <source>
        <dbReference type="Proteomes" id="UP000237105"/>
    </source>
</evidence>